<proteinExistence type="predicted"/>
<name>A0A412WLL4_9BACT</name>
<organism evidence="2 3">
    <name type="scientific">Odoribacter splanchnicus</name>
    <dbReference type="NCBI Taxonomy" id="28118"/>
    <lineage>
        <taxon>Bacteria</taxon>
        <taxon>Pseudomonadati</taxon>
        <taxon>Bacteroidota</taxon>
        <taxon>Bacteroidia</taxon>
        <taxon>Bacteroidales</taxon>
        <taxon>Odoribacteraceae</taxon>
        <taxon>Odoribacter</taxon>
    </lineage>
</organism>
<keyword evidence="1" id="KW-0812">Transmembrane</keyword>
<protein>
    <submittedName>
        <fullName evidence="2">Uncharacterized protein</fullName>
    </submittedName>
</protein>
<dbReference type="RefSeq" id="WP_013611810.1">
    <property type="nucleotide sequence ID" value="NZ_BAABYK010000001.1"/>
</dbReference>
<comment type="caution">
    <text evidence="2">The sequence shown here is derived from an EMBL/GenBank/DDBJ whole genome shotgun (WGS) entry which is preliminary data.</text>
</comment>
<keyword evidence="1" id="KW-1133">Transmembrane helix</keyword>
<reference evidence="2 3" key="1">
    <citation type="submission" date="2018-08" db="EMBL/GenBank/DDBJ databases">
        <title>A genome reference for cultivated species of the human gut microbiota.</title>
        <authorList>
            <person name="Zou Y."/>
            <person name="Xue W."/>
            <person name="Luo G."/>
        </authorList>
    </citation>
    <scope>NUCLEOTIDE SEQUENCE [LARGE SCALE GENOMIC DNA]</scope>
    <source>
        <strain evidence="2 3">AF14-6AC</strain>
    </source>
</reference>
<evidence type="ECO:0000313" key="3">
    <source>
        <dbReference type="Proteomes" id="UP000283426"/>
    </source>
</evidence>
<gene>
    <name evidence="2" type="ORF">DWW24_06265</name>
</gene>
<dbReference type="Proteomes" id="UP000283426">
    <property type="component" value="Unassembled WGS sequence"/>
</dbReference>
<accession>A0A412WLL4</accession>
<dbReference type="GeneID" id="61274805"/>
<sequence length="122" mass="13846">MQKVKKHTGIRIFFLALFLGYFADITFFTHSHITHGVTIVHSHFSCPLPTNKDSRSSRHDHSANALILIAHAQMWHSLVQTSPEIPDLPCTRHITYYTETTGTPEPISIPHFHLRGPPVKTL</sequence>
<feature type="transmembrane region" description="Helical" evidence="1">
    <location>
        <begin position="12"/>
        <end position="33"/>
    </location>
</feature>
<evidence type="ECO:0000256" key="1">
    <source>
        <dbReference type="SAM" id="Phobius"/>
    </source>
</evidence>
<keyword evidence="1" id="KW-0472">Membrane</keyword>
<evidence type="ECO:0000313" key="2">
    <source>
        <dbReference type="EMBL" id="RGV28121.1"/>
    </source>
</evidence>
<dbReference type="AlphaFoldDB" id="A0A412WLL4"/>
<dbReference type="EMBL" id="QRYW01000010">
    <property type="protein sequence ID" value="RGV28121.1"/>
    <property type="molecule type" value="Genomic_DNA"/>
</dbReference>